<gene>
    <name evidence="3" type="ORF">CPB84DRAFT_1310669</name>
</gene>
<reference evidence="3" key="1">
    <citation type="submission" date="2020-11" db="EMBL/GenBank/DDBJ databases">
        <authorList>
            <consortium name="DOE Joint Genome Institute"/>
            <person name="Ahrendt S."/>
            <person name="Riley R."/>
            <person name="Andreopoulos W."/>
            <person name="LaButti K."/>
            <person name="Pangilinan J."/>
            <person name="Ruiz-duenas F.J."/>
            <person name="Barrasa J.M."/>
            <person name="Sanchez-Garcia M."/>
            <person name="Camarero S."/>
            <person name="Miyauchi S."/>
            <person name="Serrano A."/>
            <person name="Linde D."/>
            <person name="Babiker R."/>
            <person name="Drula E."/>
            <person name="Ayuso-Fernandez I."/>
            <person name="Pacheco R."/>
            <person name="Padilla G."/>
            <person name="Ferreira P."/>
            <person name="Barriuso J."/>
            <person name="Kellner H."/>
            <person name="Castanera R."/>
            <person name="Alfaro M."/>
            <person name="Ramirez L."/>
            <person name="Pisabarro A.G."/>
            <person name="Kuo A."/>
            <person name="Tritt A."/>
            <person name="Lipzen A."/>
            <person name="He G."/>
            <person name="Yan M."/>
            <person name="Ng V."/>
            <person name="Cullen D."/>
            <person name="Martin F."/>
            <person name="Rosso M.-N."/>
            <person name="Henrissat B."/>
            <person name="Hibbett D."/>
            <person name="Martinez A.T."/>
            <person name="Grigoriev I.V."/>
        </authorList>
    </citation>
    <scope>NUCLEOTIDE SEQUENCE</scope>
    <source>
        <strain evidence="3">AH 44721</strain>
    </source>
</reference>
<sequence>MDNSSLSTVGAQNAQITPIPRSSTSINTTNTTTGNINGGGDTNARSAEAEADSSQHSSRSKPSSSNSRKSNASEHYALNLGEGSNEQIEHEHEPNEEIRQEQESKLNLPEDEDIPVSGFAVASNKRNADFHELFPNVPEGDYLIGGGCFDSLLFSLSSSVLILFYLFMIVVIEHDTDSFFGGLIWQIMDVHCREKFSFMENCTFQRAMFPSMLIFLDGSRT</sequence>
<keyword evidence="2" id="KW-1133">Transmembrane helix</keyword>
<proteinExistence type="predicted"/>
<keyword evidence="2" id="KW-0472">Membrane</keyword>
<evidence type="ECO:0000313" key="3">
    <source>
        <dbReference type="EMBL" id="KAF8893693.1"/>
    </source>
</evidence>
<feature type="compositionally biased region" description="Low complexity" evidence="1">
    <location>
        <begin position="54"/>
        <end position="70"/>
    </location>
</feature>
<protein>
    <submittedName>
        <fullName evidence="3">Uncharacterized protein</fullName>
    </submittedName>
</protein>
<feature type="compositionally biased region" description="Low complexity" evidence="1">
    <location>
        <begin position="16"/>
        <end position="35"/>
    </location>
</feature>
<keyword evidence="2" id="KW-0812">Transmembrane</keyword>
<keyword evidence="4" id="KW-1185">Reference proteome</keyword>
<dbReference type="OrthoDB" id="2162691at2759"/>
<evidence type="ECO:0000313" key="4">
    <source>
        <dbReference type="Proteomes" id="UP000724874"/>
    </source>
</evidence>
<feature type="compositionally biased region" description="Polar residues" evidence="1">
    <location>
        <begin position="1"/>
        <end position="15"/>
    </location>
</feature>
<name>A0A9P5NJV8_GYMJU</name>
<accession>A0A9P5NJV8</accession>
<evidence type="ECO:0000256" key="2">
    <source>
        <dbReference type="SAM" id="Phobius"/>
    </source>
</evidence>
<dbReference type="Proteomes" id="UP000724874">
    <property type="component" value="Unassembled WGS sequence"/>
</dbReference>
<evidence type="ECO:0000256" key="1">
    <source>
        <dbReference type="SAM" id="MobiDB-lite"/>
    </source>
</evidence>
<feature type="transmembrane region" description="Helical" evidence="2">
    <location>
        <begin position="152"/>
        <end position="172"/>
    </location>
</feature>
<comment type="caution">
    <text evidence="3">The sequence shown here is derived from an EMBL/GenBank/DDBJ whole genome shotgun (WGS) entry which is preliminary data.</text>
</comment>
<dbReference type="AlphaFoldDB" id="A0A9P5NJV8"/>
<dbReference type="EMBL" id="JADNYJ010000066">
    <property type="protein sequence ID" value="KAF8893693.1"/>
    <property type="molecule type" value="Genomic_DNA"/>
</dbReference>
<feature type="region of interest" description="Disordered" evidence="1">
    <location>
        <begin position="1"/>
        <end position="73"/>
    </location>
</feature>
<organism evidence="3 4">
    <name type="scientific">Gymnopilus junonius</name>
    <name type="common">Spectacular rustgill mushroom</name>
    <name type="synonym">Gymnopilus spectabilis subsp. junonius</name>
    <dbReference type="NCBI Taxonomy" id="109634"/>
    <lineage>
        <taxon>Eukaryota</taxon>
        <taxon>Fungi</taxon>
        <taxon>Dikarya</taxon>
        <taxon>Basidiomycota</taxon>
        <taxon>Agaricomycotina</taxon>
        <taxon>Agaricomycetes</taxon>
        <taxon>Agaricomycetidae</taxon>
        <taxon>Agaricales</taxon>
        <taxon>Agaricineae</taxon>
        <taxon>Hymenogastraceae</taxon>
        <taxon>Gymnopilus</taxon>
    </lineage>
</organism>